<evidence type="ECO:0000256" key="1">
    <source>
        <dbReference type="SAM" id="MobiDB-lite"/>
    </source>
</evidence>
<keyword evidence="4" id="KW-1185">Reference proteome</keyword>
<dbReference type="Gene3D" id="3.40.50.2000">
    <property type="entry name" value="Glycogen Phosphorylase B"/>
    <property type="match status" value="1"/>
</dbReference>
<sequence length="347" mass="36830">MIGYYAHHHGVGHITRSDAIARSMAEPMTVLSSRSRPAGHAAAEWITLPLDVDEDSDNASPEDPSAGGVLHWAPHDVDGLTERMAIIAEWVARERPRAVVVDVSVEVAMFLRLMGVRVVVMAVPGERVDPVHSLAYRSATHIVAPWSQQVYDPAWLRPFSEKTTYAGSISRFAGRERTAGNAVPTVVVLGAAGGTSLTGDLVDSWSAVDPRFRFRALGVAGGDWVDDVWPVLCSAALVVTHAGQNAIADVAASGAPAIVVPQARPFDEQSATGRALAHGAIAEVLDTWPSVARWHAAADRALELGGRRWSALRTDGAPARAALAIEQSGVQPAERPGVTSAPRAVRQ</sequence>
<proteinExistence type="predicted"/>
<feature type="region of interest" description="Disordered" evidence="1">
    <location>
        <begin position="327"/>
        <end position="347"/>
    </location>
</feature>
<accession>A0ABU9CYT1</accession>
<name>A0ABU9CYT1_9NOCA</name>
<dbReference type="Pfam" id="PF04101">
    <property type="entry name" value="Glyco_tran_28_C"/>
    <property type="match status" value="1"/>
</dbReference>
<evidence type="ECO:0000313" key="3">
    <source>
        <dbReference type="EMBL" id="MEK8072519.1"/>
    </source>
</evidence>
<dbReference type="Proteomes" id="UP001456513">
    <property type="component" value="Unassembled WGS sequence"/>
</dbReference>
<dbReference type="EMBL" id="JBBPCN010000001">
    <property type="protein sequence ID" value="MEK8072519.1"/>
    <property type="molecule type" value="Genomic_DNA"/>
</dbReference>
<evidence type="ECO:0000259" key="2">
    <source>
        <dbReference type="Pfam" id="PF04101"/>
    </source>
</evidence>
<dbReference type="RefSeq" id="WP_341441877.1">
    <property type="nucleotide sequence ID" value="NZ_JBBPCN010000001.1"/>
</dbReference>
<comment type="caution">
    <text evidence="3">The sequence shown here is derived from an EMBL/GenBank/DDBJ whole genome shotgun (WGS) entry which is preliminary data.</text>
</comment>
<gene>
    <name evidence="3" type="ORF">AABD04_16875</name>
</gene>
<evidence type="ECO:0000313" key="4">
    <source>
        <dbReference type="Proteomes" id="UP001456513"/>
    </source>
</evidence>
<dbReference type="SUPFAM" id="SSF53756">
    <property type="entry name" value="UDP-Glycosyltransferase/glycogen phosphorylase"/>
    <property type="match status" value="1"/>
</dbReference>
<dbReference type="InterPro" id="IPR007235">
    <property type="entry name" value="Glyco_trans_28_C"/>
</dbReference>
<organism evidence="3 4">
    <name type="scientific">Rhodococcus navarretei</name>
    <dbReference type="NCBI Taxonomy" id="3128981"/>
    <lineage>
        <taxon>Bacteria</taxon>
        <taxon>Bacillati</taxon>
        <taxon>Actinomycetota</taxon>
        <taxon>Actinomycetes</taxon>
        <taxon>Mycobacteriales</taxon>
        <taxon>Nocardiaceae</taxon>
        <taxon>Rhodococcus</taxon>
    </lineage>
</organism>
<reference evidence="3 4" key="1">
    <citation type="submission" date="2024-03" db="EMBL/GenBank/DDBJ databases">
        <title>Rhodococcus navarretei sp. nov. and Pseudarthrobacter quantumdoti sp. nov., two new species with the ability to biosynthesize Quantum Dots isolated from soil samples at Union Glacier, Antarctica.</title>
        <authorList>
            <person name="Vargas M."/>
        </authorList>
    </citation>
    <scope>NUCLEOTIDE SEQUENCE [LARGE SCALE GENOMIC DNA]</scope>
    <source>
        <strain evidence="3 4">EXRC-4A-4</strain>
    </source>
</reference>
<feature type="domain" description="Glycosyl transferase family 28 C-terminal" evidence="2">
    <location>
        <begin position="227"/>
        <end position="270"/>
    </location>
</feature>
<protein>
    <submittedName>
        <fullName evidence="3">Glycosyltransferase</fullName>
    </submittedName>
</protein>